<dbReference type="Proteomes" id="UP000546642">
    <property type="component" value="Unassembled WGS sequence"/>
</dbReference>
<dbReference type="PROSITE" id="PS50943">
    <property type="entry name" value="HTH_CROC1"/>
    <property type="match status" value="1"/>
</dbReference>
<dbReference type="CDD" id="cd00093">
    <property type="entry name" value="HTH_XRE"/>
    <property type="match status" value="1"/>
</dbReference>
<dbReference type="SUPFAM" id="SSF47413">
    <property type="entry name" value="lambda repressor-like DNA-binding domains"/>
    <property type="match status" value="1"/>
</dbReference>
<dbReference type="SMART" id="SM00530">
    <property type="entry name" value="HTH_XRE"/>
    <property type="match status" value="1"/>
</dbReference>
<keyword evidence="3" id="KW-1185">Reference proteome</keyword>
<comment type="caution">
    <text evidence="2">The sequence shown here is derived from an EMBL/GenBank/DDBJ whole genome shotgun (WGS) entry which is preliminary data.</text>
</comment>
<feature type="domain" description="HTH cro/C1-type" evidence="1">
    <location>
        <begin position="20"/>
        <end position="79"/>
    </location>
</feature>
<protein>
    <submittedName>
        <fullName evidence="2">Transcriptional regulator with XRE-family HTH domain</fullName>
    </submittedName>
</protein>
<dbReference type="InterPro" id="IPR001387">
    <property type="entry name" value="Cro/C1-type_HTH"/>
</dbReference>
<dbReference type="Gene3D" id="1.10.260.40">
    <property type="entry name" value="lambda repressor-like DNA-binding domains"/>
    <property type="match status" value="1"/>
</dbReference>
<dbReference type="RefSeq" id="WP_184075524.1">
    <property type="nucleotide sequence ID" value="NZ_JACHDS010000001.1"/>
</dbReference>
<organism evidence="2 3">
    <name type="scientific">Nocardiopsis mwathae</name>
    <dbReference type="NCBI Taxonomy" id="1472723"/>
    <lineage>
        <taxon>Bacteria</taxon>
        <taxon>Bacillati</taxon>
        <taxon>Actinomycetota</taxon>
        <taxon>Actinomycetes</taxon>
        <taxon>Streptosporangiales</taxon>
        <taxon>Nocardiopsidaceae</taxon>
        <taxon>Nocardiopsis</taxon>
    </lineage>
</organism>
<reference evidence="2 3" key="1">
    <citation type="submission" date="2020-08" db="EMBL/GenBank/DDBJ databases">
        <title>Sequencing the genomes of 1000 actinobacteria strains.</title>
        <authorList>
            <person name="Klenk H.-P."/>
        </authorList>
    </citation>
    <scope>NUCLEOTIDE SEQUENCE [LARGE SCALE GENOMIC DNA]</scope>
    <source>
        <strain evidence="2 3">DSM 46659</strain>
    </source>
</reference>
<evidence type="ECO:0000259" key="1">
    <source>
        <dbReference type="PROSITE" id="PS50943"/>
    </source>
</evidence>
<sequence>MTTRIHTPIGPTGAHAARAVREHRANQGKTTEALADELTRLGVPLQATAITKIEKAQRKVTVDELAALATALNTTPNALLLPTNVDRDRPLRVTGCATPMRSAYVWDWFTTGTGVNGRRERSLPWWLRANDVEAASGEH</sequence>
<gene>
    <name evidence="2" type="ORF">HNR23_002250</name>
</gene>
<proteinExistence type="predicted"/>
<dbReference type="AlphaFoldDB" id="A0A7X0D5G6"/>
<accession>A0A7X0D5G6</accession>
<dbReference type="GO" id="GO:0003677">
    <property type="term" value="F:DNA binding"/>
    <property type="evidence" value="ECO:0007669"/>
    <property type="project" value="InterPro"/>
</dbReference>
<dbReference type="EMBL" id="JACHDS010000001">
    <property type="protein sequence ID" value="MBB6172190.1"/>
    <property type="molecule type" value="Genomic_DNA"/>
</dbReference>
<evidence type="ECO:0000313" key="2">
    <source>
        <dbReference type="EMBL" id="MBB6172190.1"/>
    </source>
</evidence>
<evidence type="ECO:0000313" key="3">
    <source>
        <dbReference type="Proteomes" id="UP000546642"/>
    </source>
</evidence>
<name>A0A7X0D5G6_9ACTN</name>
<dbReference type="InterPro" id="IPR010982">
    <property type="entry name" value="Lambda_DNA-bd_dom_sf"/>
</dbReference>